<sequence>MNTERPDHDDAAAAQAAGETSGRPETPKPAGTPPAPAPEHAADGAPGARTDTDGAPGARTDTDGKAGRGRSGRGRSPLAAASVAVAVLLVGGGGAYLATNASGDTGGPTGATAPGNHSTPPPLVLDGLRAPGTGDGGNGSGGAANGIAPGEPDPYGTVYRAVGPLPTGPGSAPVYVPRGEVTRAEVARLARALGVTGTPVADARSWRVGTGKDGAGPVLRVTRQAPGAWTFSRYAPGTDDCKGLLCAHDPAAPAAHPVSVAAAEKAAAPVLEALGQDDAEVDAGQVMGAQRVVDADPRIGGLPTYGWTTTLTIGVQGEVVGGSGRLAAPVKADTYPVLSARRTLDLMNGAPHTDHRMGIGGCTRPVAPKDRLEQPCGAPASPASPQTAATIDSAVFGLAAYTSGGRPALVPSWLFQVRAPAGQQAFTVAYPAVDPRYLTSAGAPSGQPSPPPSGTSGPGSGRTVTRDVRVTGYRAAGDDLTVSFEGGVCADYTASAKEDSDRVTVTVTQTSQRDRVCILVAKEYQRTVHLDHPLDGRTVVGSDGHRIPPAAGAGLPRSSGAVR</sequence>
<keyword evidence="4" id="KW-1185">Reference proteome</keyword>
<keyword evidence="2" id="KW-0472">Membrane</keyword>
<gene>
    <name evidence="3" type="ORF">H1R13_20570</name>
</gene>
<feature type="region of interest" description="Disordered" evidence="1">
    <location>
        <begin position="541"/>
        <end position="563"/>
    </location>
</feature>
<feature type="region of interest" description="Disordered" evidence="1">
    <location>
        <begin position="439"/>
        <end position="464"/>
    </location>
</feature>
<feature type="transmembrane region" description="Helical" evidence="2">
    <location>
        <begin position="78"/>
        <end position="98"/>
    </location>
</feature>
<dbReference type="EMBL" id="JACMHY010000008">
    <property type="protein sequence ID" value="MBC2867275.1"/>
    <property type="molecule type" value="Genomic_DNA"/>
</dbReference>
<dbReference type="RefSeq" id="WP_159664596.1">
    <property type="nucleotide sequence ID" value="NZ_JACMHY010000008.1"/>
</dbReference>
<evidence type="ECO:0000313" key="4">
    <source>
        <dbReference type="Proteomes" id="UP000517694"/>
    </source>
</evidence>
<keyword evidence="2" id="KW-1133">Transmembrane helix</keyword>
<evidence type="ECO:0000256" key="2">
    <source>
        <dbReference type="SAM" id="Phobius"/>
    </source>
</evidence>
<reference evidence="3 4" key="1">
    <citation type="submission" date="2020-08" db="EMBL/GenBank/DDBJ databases">
        <title>Whole-Genome Sequence of French Clinical Streptomyces mexicanus Strain Q0842.</title>
        <authorList>
            <person name="Boxberger M."/>
            <person name="La Scola B."/>
        </authorList>
    </citation>
    <scope>NUCLEOTIDE SEQUENCE [LARGE SCALE GENOMIC DNA]</scope>
    <source>
        <strain evidence="3 4">Marseille-Q0842</strain>
    </source>
</reference>
<comment type="caution">
    <text evidence="3">The sequence shown here is derived from an EMBL/GenBank/DDBJ whole genome shotgun (WGS) entry which is preliminary data.</text>
</comment>
<feature type="region of interest" description="Disordered" evidence="1">
    <location>
        <begin position="130"/>
        <end position="149"/>
    </location>
</feature>
<dbReference type="OrthoDB" id="3830613at2"/>
<accession>A0A7X1I2U9</accession>
<organism evidence="3 4">
    <name type="scientific">Streptomyces mexicanus</name>
    <dbReference type="NCBI Taxonomy" id="178566"/>
    <lineage>
        <taxon>Bacteria</taxon>
        <taxon>Bacillati</taxon>
        <taxon>Actinomycetota</taxon>
        <taxon>Actinomycetes</taxon>
        <taxon>Kitasatosporales</taxon>
        <taxon>Streptomycetaceae</taxon>
        <taxon>Streptomyces</taxon>
    </lineage>
</organism>
<evidence type="ECO:0008006" key="5">
    <source>
        <dbReference type="Google" id="ProtNLM"/>
    </source>
</evidence>
<dbReference type="Proteomes" id="UP000517694">
    <property type="component" value="Unassembled WGS sequence"/>
</dbReference>
<protein>
    <recommendedName>
        <fullName evidence="5">Large membrane protein</fullName>
    </recommendedName>
</protein>
<evidence type="ECO:0000256" key="1">
    <source>
        <dbReference type="SAM" id="MobiDB-lite"/>
    </source>
</evidence>
<dbReference type="AlphaFoldDB" id="A0A7X1I2U9"/>
<feature type="compositionally biased region" description="Basic and acidic residues" evidence="1">
    <location>
        <begin position="1"/>
        <end position="11"/>
    </location>
</feature>
<evidence type="ECO:0000313" key="3">
    <source>
        <dbReference type="EMBL" id="MBC2867275.1"/>
    </source>
</evidence>
<feature type="region of interest" description="Disordered" evidence="1">
    <location>
        <begin position="1"/>
        <end position="78"/>
    </location>
</feature>
<name>A0A7X1I2U9_9ACTN</name>
<keyword evidence="2" id="KW-0812">Transmembrane</keyword>
<feature type="region of interest" description="Disordered" evidence="1">
    <location>
        <begin position="366"/>
        <end position="386"/>
    </location>
</feature>
<feature type="compositionally biased region" description="Gly residues" evidence="1">
    <location>
        <begin position="133"/>
        <end position="144"/>
    </location>
</feature>
<proteinExistence type="predicted"/>